<reference evidence="2 3" key="1">
    <citation type="submission" date="2014-04" db="EMBL/GenBank/DDBJ databases">
        <title>Evolutionary Origins and Diversification of the Mycorrhizal Mutualists.</title>
        <authorList>
            <consortium name="DOE Joint Genome Institute"/>
            <consortium name="Mycorrhizal Genomics Consortium"/>
            <person name="Kohler A."/>
            <person name="Kuo A."/>
            <person name="Nagy L.G."/>
            <person name="Floudas D."/>
            <person name="Copeland A."/>
            <person name="Barry K.W."/>
            <person name="Cichocki N."/>
            <person name="Veneault-Fourrey C."/>
            <person name="LaButti K."/>
            <person name="Lindquist E.A."/>
            <person name="Lipzen A."/>
            <person name="Lundell T."/>
            <person name="Morin E."/>
            <person name="Murat C."/>
            <person name="Riley R."/>
            <person name="Ohm R."/>
            <person name="Sun H."/>
            <person name="Tunlid A."/>
            <person name="Henrissat B."/>
            <person name="Grigoriev I.V."/>
            <person name="Hibbett D.S."/>
            <person name="Martin F."/>
        </authorList>
    </citation>
    <scope>NUCLEOTIDE SEQUENCE [LARGE SCALE GENOMIC DNA]</scope>
    <source>
        <strain evidence="2 3">Koide BX008</strain>
    </source>
</reference>
<name>A0A0C2WI30_AMAMK</name>
<dbReference type="EMBL" id="KN818473">
    <property type="protein sequence ID" value="KIL55788.1"/>
    <property type="molecule type" value="Genomic_DNA"/>
</dbReference>
<dbReference type="OrthoDB" id="5596707at2759"/>
<dbReference type="Gene3D" id="2.40.70.10">
    <property type="entry name" value="Acid Proteases"/>
    <property type="match status" value="1"/>
</dbReference>
<gene>
    <name evidence="2" type="ORF">M378DRAFT_90320</name>
</gene>
<sequence>PVVLPAQSVKPTSATQSTPQTVKAPTNTETDATTSQPTHPFSAAKDANYLPPKERNFGAAPLAKGRDSAYHTTAPIQNPRVADDVYKRTMDNQSVILSYAELFSLSPEMHIHFRDTITPKKVSNVKTNLLYVGTDEPLPFSTSEIIGDNSGGVVDGIMMADPYEVYSNLFGQETPVIKVAKDSHNLRSMATIIDHKEEVECILDAGSMIVAMSEACCNGLGLSYDPTIRLRMESANGEIDLSLGLARNVPVTIGPITLYLQLHVIKSPAYDILLGRPFDILTESTIKNYHNEDVVITIEDPNSNLVVSIPTLRRGPARFTTNNSKSNEKTRQGFQTRRN</sequence>
<dbReference type="HOGENOM" id="CLU_003921_0_1_1"/>
<feature type="non-terminal residue" evidence="2">
    <location>
        <position position="1"/>
    </location>
</feature>
<dbReference type="InParanoid" id="A0A0C2WI30"/>
<evidence type="ECO:0000313" key="2">
    <source>
        <dbReference type="EMBL" id="KIL55788.1"/>
    </source>
</evidence>
<feature type="region of interest" description="Disordered" evidence="1">
    <location>
        <begin position="316"/>
        <end position="339"/>
    </location>
</feature>
<evidence type="ECO:0000313" key="3">
    <source>
        <dbReference type="Proteomes" id="UP000054549"/>
    </source>
</evidence>
<dbReference type="SUPFAM" id="SSF50630">
    <property type="entry name" value="Acid proteases"/>
    <property type="match status" value="1"/>
</dbReference>
<dbReference type="AlphaFoldDB" id="A0A0C2WI30"/>
<accession>A0A0C2WI30</accession>
<feature type="region of interest" description="Disordered" evidence="1">
    <location>
        <begin position="1"/>
        <end position="60"/>
    </location>
</feature>
<dbReference type="Proteomes" id="UP000054549">
    <property type="component" value="Unassembled WGS sequence"/>
</dbReference>
<dbReference type="STRING" id="946122.A0A0C2WI30"/>
<dbReference type="Pfam" id="PF13975">
    <property type="entry name" value="gag-asp_proteas"/>
    <property type="match status" value="1"/>
</dbReference>
<protein>
    <recommendedName>
        <fullName evidence="4">Aspartic peptidase DDI1-type domain-containing protein</fullName>
    </recommendedName>
</protein>
<dbReference type="InterPro" id="IPR021109">
    <property type="entry name" value="Peptidase_aspartic_dom_sf"/>
</dbReference>
<dbReference type="CDD" id="cd00303">
    <property type="entry name" value="retropepsin_like"/>
    <property type="match status" value="1"/>
</dbReference>
<proteinExistence type="predicted"/>
<evidence type="ECO:0000256" key="1">
    <source>
        <dbReference type="SAM" id="MobiDB-lite"/>
    </source>
</evidence>
<evidence type="ECO:0008006" key="4">
    <source>
        <dbReference type="Google" id="ProtNLM"/>
    </source>
</evidence>
<keyword evidence="3" id="KW-1185">Reference proteome</keyword>
<feature type="compositionally biased region" description="Polar residues" evidence="1">
    <location>
        <begin position="9"/>
        <end position="39"/>
    </location>
</feature>
<organism evidence="2 3">
    <name type="scientific">Amanita muscaria (strain Koide BX008)</name>
    <dbReference type="NCBI Taxonomy" id="946122"/>
    <lineage>
        <taxon>Eukaryota</taxon>
        <taxon>Fungi</taxon>
        <taxon>Dikarya</taxon>
        <taxon>Basidiomycota</taxon>
        <taxon>Agaricomycotina</taxon>
        <taxon>Agaricomycetes</taxon>
        <taxon>Agaricomycetidae</taxon>
        <taxon>Agaricales</taxon>
        <taxon>Pluteineae</taxon>
        <taxon>Amanitaceae</taxon>
        <taxon>Amanita</taxon>
    </lineage>
</organism>